<evidence type="ECO:0000313" key="1">
    <source>
        <dbReference type="EMBL" id="CUS07919.1"/>
    </source>
</evidence>
<gene>
    <name evidence="1" type="ORF">GSTUAT00007992001</name>
</gene>
<proteinExistence type="predicted"/>
<dbReference type="AlphaFoldDB" id="A0A292PK52"/>
<evidence type="ECO:0000313" key="2">
    <source>
        <dbReference type="Proteomes" id="UP001412239"/>
    </source>
</evidence>
<dbReference type="Proteomes" id="UP001412239">
    <property type="component" value="Unassembled WGS sequence"/>
</dbReference>
<dbReference type="EMBL" id="LN891162">
    <property type="protein sequence ID" value="CUS07919.1"/>
    <property type="molecule type" value="Genomic_DNA"/>
</dbReference>
<accession>A0A292PK52</accession>
<name>A0A292PK52_9PEZI</name>
<feature type="non-terminal residue" evidence="1">
    <location>
        <position position="1"/>
    </location>
</feature>
<keyword evidence="2" id="KW-1185">Reference proteome</keyword>
<organism evidence="1 2">
    <name type="scientific">Tuber aestivum</name>
    <name type="common">summer truffle</name>
    <dbReference type="NCBI Taxonomy" id="59557"/>
    <lineage>
        <taxon>Eukaryota</taxon>
        <taxon>Fungi</taxon>
        <taxon>Dikarya</taxon>
        <taxon>Ascomycota</taxon>
        <taxon>Pezizomycotina</taxon>
        <taxon>Pezizomycetes</taxon>
        <taxon>Pezizales</taxon>
        <taxon>Tuberaceae</taxon>
        <taxon>Tuber</taxon>
    </lineage>
</organism>
<protein>
    <submittedName>
        <fullName evidence="1">Uncharacterized protein</fullName>
    </submittedName>
</protein>
<reference evidence="1" key="1">
    <citation type="submission" date="2015-10" db="EMBL/GenBank/DDBJ databases">
        <authorList>
            <person name="Regsiter A."/>
            <person name="william w."/>
        </authorList>
    </citation>
    <scope>NUCLEOTIDE SEQUENCE</scope>
    <source>
        <strain evidence="1">Montdore</strain>
    </source>
</reference>
<sequence length="58" mass="6165">MQCETSNGEYNLQIQINTRTTVTSLKSSAPRMVGGPVLAMGTESASMIGNNFIACVKI</sequence>